<keyword evidence="3" id="KW-1185">Reference proteome</keyword>
<organism evidence="2 3">
    <name type="scientific">Cyclotella cryptica</name>
    <dbReference type="NCBI Taxonomy" id="29204"/>
    <lineage>
        <taxon>Eukaryota</taxon>
        <taxon>Sar</taxon>
        <taxon>Stramenopiles</taxon>
        <taxon>Ochrophyta</taxon>
        <taxon>Bacillariophyta</taxon>
        <taxon>Coscinodiscophyceae</taxon>
        <taxon>Thalassiosirophycidae</taxon>
        <taxon>Stephanodiscales</taxon>
        <taxon>Stephanodiscaceae</taxon>
        <taxon>Cyclotella</taxon>
    </lineage>
</organism>
<feature type="domain" description="FAD dependent oxidoreductase" evidence="1">
    <location>
        <begin position="6"/>
        <end position="349"/>
    </location>
</feature>
<dbReference type="Proteomes" id="UP001516023">
    <property type="component" value="Unassembled WGS sequence"/>
</dbReference>
<proteinExistence type="predicted"/>
<reference evidence="2 3" key="1">
    <citation type="journal article" date="2020" name="G3 (Bethesda)">
        <title>Improved Reference Genome for Cyclotella cryptica CCMP332, a Model for Cell Wall Morphogenesis, Salinity Adaptation, and Lipid Production in Diatoms (Bacillariophyta).</title>
        <authorList>
            <person name="Roberts W.R."/>
            <person name="Downey K.M."/>
            <person name="Ruck E.C."/>
            <person name="Traller J.C."/>
            <person name="Alverson A.J."/>
        </authorList>
    </citation>
    <scope>NUCLEOTIDE SEQUENCE [LARGE SCALE GENOMIC DNA]</scope>
    <source>
        <strain evidence="2 3">CCMP332</strain>
    </source>
</reference>
<protein>
    <recommendedName>
        <fullName evidence="1">FAD dependent oxidoreductase domain-containing protein</fullName>
    </recommendedName>
</protein>
<evidence type="ECO:0000313" key="2">
    <source>
        <dbReference type="EMBL" id="KAL3805579.1"/>
    </source>
</evidence>
<evidence type="ECO:0000313" key="3">
    <source>
        <dbReference type="Proteomes" id="UP001516023"/>
    </source>
</evidence>
<dbReference type="AlphaFoldDB" id="A0ABD3QZ77"/>
<sequence>MVAYSKIVIAGGGIIGNSISYYLAKRHSTPCTIIDPVGIAPAASGKAGGFLARDWSDHSPVGELQRRSFDLHAELAGELGESLVDYRRLEAAAVALEVGGGMASKPGGKKLEGVEWADVNVRGVRMLGGRDTIAQVHPKKLSNALWNYSKESVGSKLVIGKVVEAILDGDGAVCGVKLEDGTIIEADALVVACGPWTDSARTWFGPAVEAKLPQMFGVKYHSILVPSPRVLNQAVFFSGHGDPEVYPRPDGDAYITGFPDPSIIVTESPGNEEVRPEMVNKLIDATKKTSTELGDIPPHTRQACYLPTTDDGIPVIGEIPGVKGAFVAAGHGCWGILNGPATGEAVAELLMKGKAEHVKLSVFGVKSPYRR</sequence>
<accession>A0ABD3QZ77</accession>
<dbReference type="FunFam" id="3.50.50.60:FF:000764">
    <property type="entry name" value="D-amino acid dehydrogenase"/>
    <property type="match status" value="1"/>
</dbReference>
<dbReference type="InterPro" id="IPR036188">
    <property type="entry name" value="FAD/NAD-bd_sf"/>
</dbReference>
<dbReference type="EMBL" id="JABMIG020000002">
    <property type="protein sequence ID" value="KAL3805579.1"/>
    <property type="molecule type" value="Genomic_DNA"/>
</dbReference>
<dbReference type="InterPro" id="IPR006076">
    <property type="entry name" value="FAD-dep_OxRdtase"/>
</dbReference>
<dbReference type="SUPFAM" id="SSF51905">
    <property type="entry name" value="FAD/NAD(P)-binding domain"/>
    <property type="match status" value="1"/>
</dbReference>
<dbReference type="Pfam" id="PF01266">
    <property type="entry name" value="DAO"/>
    <property type="match status" value="1"/>
</dbReference>
<evidence type="ECO:0000259" key="1">
    <source>
        <dbReference type="Pfam" id="PF01266"/>
    </source>
</evidence>
<dbReference type="PANTHER" id="PTHR13847:SF150">
    <property type="entry name" value="OXIDOREDUCTASE TDA3-RELATED"/>
    <property type="match status" value="1"/>
</dbReference>
<dbReference type="PANTHER" id="PTHR13847">
    <property type="entry name" value="SARCOSINE DEHYDROGENASE-RELATED"/>
    <property type="match status" value="1"/>
</dbReference>
<name>A0ABD3QZ77_9STRA</name>
<gene>
    <name evidence="2" type="ORF">HJC23_005823</name>
</gene>
<dbReference type="Gene3D" id="3.50.50.60">
    <property type="entry name" value="FAD/NAD(P)-binding domain"/>
    <property type="match status" value="2"/>
</dbReference>
<comment type="caution">
    <text evidence="2">The sequence shown here is derived from an EMBL/GenBank/DDBJ whole genome shotgun (WGS) entry which is preliminary data.</text>
</comment>
<dbReference type="Gene3D" id="3.30.9.10">
    <property type="entry name" value="D-Amino Acid Oxidase, subunit A, domain 2"/>
    <property type="match status" value="1"/>
</dbReference>